<dbReference type="EMBL" id="FSRL01000001">
    <property type="protein sequence ID" value="SIO22010.1"/>
    <property type="molecule type" value="Genomic_DNA"/>
</dbReference>
<keyword evidence="1" id="KW-0732">Signal</keyword>
<protein>
    <submittedName>
        <fullName evidence="2">Uncharacterized protein</fullName>
    </submittedName>
</protein>
<feature type="signal peptide" evidence="1">
    <location>
        <begin position="1"/>
        <end position="26"/>
    </location>
</feature>
<dbReference type="Proteomes" id="UP000184932">
    <property type="component" value="Unassembled WGS sequence"/>
</dbReference>
<name>A0A1N6HQK4_9RHOB</name>
<accession>A0A1N6HQK4</accession>
<keyword evidence="3" id="KW-1185">Reference proteome</keyword>
<dbReference type="AlphaFoldDB" id="A0A1N6HQK4"/>
<evidence type="ECO:0000313" key="2">
    <source>
        <dbReference type="EMBL" id="SIO22010.1"/>
    </source>
</evidence>
<organism evidence="2 3">
    <name type="scientific">Vannielia litorea</name>
    <dbReference type="NCBI Taxonomy" id="1217970"/>
    <lineage>
        <taxon>Bacteria</taxon>
        <taxon>Pseudomonadati</taxon>
        <taxon>Pseudomonadota</taxon>
        <taxon>Alphaproteobacteria</taxon>
        <taxon>Rhodobacterales</taxon>
        <taxon>Paracoccaceae</taxon>
        <taxon>Vannielia</taxon>
    </lineage>
</organism>
<feature type="chain" id="PRO_5012545883" evidence="1">
    <location>
        <begin position="27"/>
        <end position="117"/>
    </location>
</feature>
<reference evidence="3" key="1">
    <citation type="submission" date="2016-11" db="EMBL/GenBank/DDBJ databases">
        <authorList>
            <person name="Varghese N."/>
            <person name="Submissions S."/>
        </authorList>
    </citation>
    <scope>NUCLEOTIDE SEQUENCE [LARGE SCALE GENOMIC DNA]</scope>
    <source>
        <strain evidence="3">DSM 29440</strain>
    </source>
</reference>
<dbReference type="STRING" id="1217970.SAMN05444002_3595"/>
<proteinExistence type="predicted"/>
<sequence length="117" mass="12429">MSAGFRQTVIAWAAALMLAVMGAVSAHHMGPPSEDAFAVAELRALGVTADDLCGPVDAGHAWHCPFCHKLPEAPRLAAPDAVQRLARVMPETRGSDLLHGPQHIFSHHSTRGPPRLS</sequence>
<evidence type="ECO:0000313" key="3">
    <source>
        <dbReference type="Proteomes" id="UP000184932"/>
    </source>
</evidence>
<gene>
    <name evidence="2" type="ORF">SAMN05444002_3595</name>
</gene>
<dbReference type="OrthoDB" id="7871900at2"/>
<dbReference type="RefSeq" id="WP_074257482.1">
    <property type="nucleotide sequence ID" value="NZ_FSRL01000001.1"/>
</dbReference>
<evidence type="ECO:0000256" key="1">
    <source>
        <dbReference type="SAM" id="SignalP"/>
    </source>
</evidence>